<evidence type="ECO:0000259" key="5">
    <source>
        <dbReference type="Pfam" id="PF00126"/>
    </source>
</evidence>
<keyword evidence="3" id="KW-0238">DNA-binding</keyword>
<keyword evidence="2" id="KW-0805">Transcription regulation</keyword>
<keyword evidence="7" id="KW-1185">Reference proteome</keyword>
<dbReference type="EMBL" id="CP032125">
    <property type="protein sequence ID" value="AXX98767.1"/>
    <property type="molecule type" value="Genomic_DNA"/>
</dbReference>
<dbReference type="GO" id="GO:0003677">
    <property type="term" value="F:DNA binding"/>
    <property type="evidence" value="ECO:0007669"/>
    <property type="project" value="UniProtKB-KW"/>
</dbReference>
<dbReference type="InterPro" id="IPR036388">
    <property type="entry name" value="WH-like_DNA-bd_sf"/>
</dbReference>
<evidence type="ECO:0000256" key="1">
    <source>
        <dbReference type="ARBA" id="ARBA00009437"/>
    </source>
</evidence>
<reference evidence="6 7" key="1">
    <citation type="submission" date="2018-09" db="EMBL/GenBank/DDBJ databases">
        <title>Profundibacter amoris BAR1 gen. nov., sp. nov., a new member of the Roseobacter clade isolated at Lokis Castle Vent Field on the Arctic Mid-Oceanic Ridge.</title>
        <authorList>
            <person name="Le Moine Bauer S."/>
            <person name="Sjoeberg A.G."/>
            <person name="L'Haridon S."/>
            <person name="Stokke R."/>
            <person name="Roalkvam I."/>
            <person name="Steen I.H."/>
            <person name="Dahle H."/>
        </authorList>
    </citation>
    <scope>NUCLEOTIDE SEQUENCE [LARGE SCALE GENOMIC DNA]</scope>
    <source>
        <strain evidence="6 7">BAR1</strain>
    </source>
</reference>
<evidence type="ECO:0000313" key="6">
    <source>
        <dbReference type="EMBL" id="AXX98767.1"/>
    </source>
</evidence>
<dbReference type="PANTHER" id="PTHR30579">
    <property type="entry name" value="TRANSCRIPTIONAL REGULATOR"/>
    <property type="match status" value="1"/>
</dbReference>
<dbReference type="RefSeq" id="WP_118943421.1">
    <property type="nucleotide sequence ID" value="NZ_CP032125.1"/>
</dbReference>
<dbReference type="InterPro" id="IPR050176">
    <property type="entry name" value="LTTR"/>
</dbReference>
<dbReference type="Proteomes" id="UP000261704">
    <property type="component" value="Chromosome"/>
</dbReference>
<feature type="domain" description="HTH lysR-type" evidence="5">
    <location>
        <begin position="12"/>
        <end position="70"/>
    </location>
</feature>
<organism evidence="6 7">
    <name type="scientific">Profundibacter amoris</name>
    <dbReference type="NCBI Taxonomy" id="2171755"/>
    <lineage>
        <taxon>Bacteria</taxon>
        <taxon>Pseudomonadati</taxon>
        <taxon>Pseudomonadota</taxon>
        <taxon>Alphaproteobacteria</taxon>
        <taxon>Rhodobacterales</taxon>
        <taxon>Paracoccaceae</taxon>
        <taxon>Profundibacter</taxon>
    </lineage>
</organism>
<dbReference type="Gene3D" id="1.10.10.10">
    <property type="entry name" value="Winged helix-like DNA-binding domain superfamily/Winged helix DNA-binding domain"/>
    <property type="match status" value="1"/>
</dbReference>
<dbReference type="GO" id="GO:0003700">
    <property type="term" value="F:DNA-binding transcription factor activity"/>
    <property type="evidence" value="ECO:0007669"/>
    <property type="project" value="InterPro"/>
</dbReference>
<protein>
    <submittedName>
        <fullName evidence="6">LysR family transcriptional regulator</fullName>
    </submittedName>
</protein>
<proteinExistence type="inferred from homology"/>
<evidence type="ECO:0000256" key="2">
    <source>
        <dbReference type="ARBA" id="ARBA00023015"/>
    </source>
</evidence>
<dbReference type="PANTHER" id="PTHR30579:SF7">
    <property type="entry name" value="HTH-TYPE TRANSCRIPTIONAL REGULATOR LRHA-RELATED"/>
    <property type="match status" value="1"/>
</dbReference>
<comment type="similarity">
    <text evidence="1">Belongs to the LysR transcriptional regulatory family.</text>
</comment>
<name>A0A347UIT9_9RHOB</name>
<keyword evidence="4" id="KW-0804">Transcription</keyword>
<dbReference type="OrthoDB" id="7649166at2"/>
<gene>
    <name evidence="6" type="ORF">BAR1_13050</name>
</gene>
<dbReference type="SUPFAM" id="SSF46785">
    <property type="entry name" value="Winged helix' DNA-binding domain"/>
    <property type="match status" value="1"/>
</dbReference>
<dbReference type="KEGG" id="pamo:BAR1_13050"/>
<dbReference type="AlphaFoldDB" id="A0A347UIT9"/>
<evidence type="ECO:0000256" key="4">
    <source>
        <dbReference type="ARBA" id="ARBA00023163"/>
    </source>
</evidence>
<sequence length="298" mass="33369">MGRSSSQAILFELLRSYTVLARTLNLSKAVRELGSTRQTVRRHISLLEERKGEALFRLEERQYFLTDAGKRSLKEANELLTRSEAWLDNHTGQGDGLLQMAFDGDSGEPRYYLQQHSLDKLWQNGSPLLQSGFQCWAKAKGDIESPEFEPIRPYLMVFRKHDDDWICVEIGSKSSYATWYGWSWERSSVGRGVADLPGGAGYATLMAQPFQDVQARGCVRLDHIHSDLADETGENLIPASFQRLLMGCHFPDGSFALAVLVDRTHNIDIPGLDPSVARSMPDELVMNISAAELGETST</sequence>
<evidence type="ECO:0000313" key="7">
    <source>
        <dbReference type="Proteomes" id="UP000261704"/>
    </source>
</evidence>
<evidence type="ECO:0000256" key="3">
    <source>
        <dbReference type="ARBA" id="ARBA00023125"/>
    </source>
</evidence>
<dbReference type="InterPro" id="IPR036390">
    <property type="entry name" value="WH_DNA-bd_sf"/>
</dbReference>
<dbReference type="InterPro" id="IPR000847">
    <property type="entry name" value="LysR_HTH_N"/>
</dbReference>
<dbReference type="Pfam" id="PF00126">
    <property type="entry name" value="HTH_1"/>
    <property type="match status" value="1"/>
</dbReference>
<accession>A0A347UIT9</accession>